<dbReference type="Proteomes" id="UP000192320">
    <property type="component" value="Unassembled WGS sequence"/>
</dbReference>
<dbReference type="RefSeq" id="WP_083022312.1">
    <property type="nucleotide sequence ID" value="NZ_AP022589.1"/>
</dbReference>
<dbReference type="AlphaFoldDB" id="A0A7I7R8M0"/>
<evidence type="ECO:0000313" key="2">
    <source>
        <dbReference type="Proteomes" id="UP000192320"/>
    </source>
</evidence>
<keyword evidence="2" id="KW-1185">Reference proteome</keyword>
<accession>A0A7I7R8M0</accession>
<comment type="caution">
    <text evidence="1">The sequence shown here is derived from an EMBL/GenBank/DDBJ whole genome shotgun (WGS) entry which is preliminary data.</text>
</comment>
<dbReference type="OrthoDB" id="4762338at2"/>
<sequence>MTQQDSLRGGIAVGVTALAVLSAAAVGVIGIADHSDRVAQRDITLVSAVDWAQQDIFEVPVGPDQNRLLDDVALQQSSYSWALESVANGDFGLPDDSLLFVGAAGDPTEGLFNVSSSRFAEADLVDQALMQAQLDHLLGLNQGLDAGGYASAIDLQFFDDLNGASMAPDSALSAGIANLIEPSALAGAGGFQETLLSVQGDLMQAAWAGLFGIFSVADVTP</sequence>
<reference evidence="1 2" key="1">
    <citation type="submission" date="2017-02" db="EMBL/GenBank/DDBJ databases">
        <title>The new phylogeny of genus Mycobacterium.</title>
        <authorList>
            <person name="Tortoli E."/>
            <person name="Trovato A."/>
            <person name="Cirillo D.M."/>
        </authorList>
    </citation>
    <scope>NUCLEOTIDE SEQUENCE [LARGE SCALE GENOMIC DNA]</scope>
    <source>
        <strain evidence="1 2">DSM 45633</strain>
    </source>
</reference>
<name>A0A7I7R8M0_9MYCO</name>
<proteinExistence type="predicted"/>
<protein>
    <submittedName>
        <fullName evidence="1">Uncharacterized protein</fullName>
    </submittedName>
</protein>
<evidence type="ECO:0000313" key="1">
    <source>
        <dbReference type="EMBL" id="ORB04448.1"/>
    </source>
</evidence>
<gene>
    <name evidence="1" type="ORF">BST33_00705</name>
</gene>
<dbReference type="EMBL" id="MVHZ01000001">
    <property type="protein sequence ID" value="ORB04448.1"/>
    <property type="molecule type" value="Genomic_DNA"/>
</dbReference>
<organism evidence="1 2">
    <name type="scientific">Mycolicibacter minnesotensis</name>
    <dbReference type="NCBI Taxonomy" id="1118379"/>
    <lineage>
        <taxon>Bacteria</taxon>
        <taxon>Bacillati</taxon>
        <taxon>Actinomycetota</taxon>
        <taxon>Actinomycetes</taxon>
        <taxon>Mycobacteriales</taxon>
        <taxon>Mycobacteriaceae</taxon>
        <taxon>Mycolicibacter</taxon>
    </lineage>
</organism>